<evidence type="ECO:0000259" key="2">
    <source>
        <dbReference type="PROSITE" id="PS50030"/>
    </source>
</evidence>
<keyword evidence="5" id="KW-1185">Reference proteome</keyword>
<feature type="region of interest" description="Disordered" evidence="1">
    <location>
        <begin position="81"/>
        <end position="104"/>
    </location>
</feature>
<reference evidence="4 5" key="1">
    <citation type="journal article" date="2020" name="bioRxiv">
        <title>Metabolic contributions of an alphaproteobacterial endosymbiont in the apicomplexan Cardiosporidium cionae.</title>
        <authorList>
            <person name="Hunter E.S."/>
            <person name="Paight C.J."/>
            <person name="Lane C.E."/>
        </authorList>
    </citation>
    <scope>NUCLEOTIDE SEQUENCE [LARGE SCALE GENOMIC DNA]</scope>
    <source>
        <strain evidence="4">ESH_2018</strain>
    </source>
</reference>
<feature type="non-terminal residue" evidence="4">
    <location>
        <position position="269"/>
    </location>
</feature>
<feature type="domain" description="USP" evidence="3">
    <location>
        <begin position="1"/>
        <end position="269"/>
    </location>
</feature>
<dbReference type="PROSITE" id="PS50235">
    <property type="entry name" value="USP_3"/>
    <property type="match status" value="1"/>
</dbReference>
<dbReference type="InterPro" id="IPR038765">
    <property type="entry name" value="Papain-like_cys_pep_sf"/>
</dbReference>
<dbReference type="Pfam" id="PF00443">
    <property type="entry name" value="UCH"/>
    <property type="match status" value="1"/>
</dbReference>
<dbReference type="PANTHER" id="PTHR24006:SF664">
    <property type="entry name" value="UBIQUITIN CARBOXYL-TERMINAL HYDROLASE"/>
    <property type="match status" value="1"/>
</dbReference>
<evidence type="ECO:0008006" key="6">
    <source>
        <dbReference type="Google" id="ProtNLM"/>
    </source>
</evidence>
<comment type="caution">
    <text evidence="4">The sequence shown here is derived from an EMBL/GenBank/DDBJ whole genome shotgun (WGS) entry which is preliminary data.</text>
</comment>
<organism evidence="4 5">
    <name type="scientific">Cardiosporidium cionae</name>
    <dbReference type="NCBI Taxonomy" id="476202"/>
    <lineage>
        <taxon>Eukaryota</taxon>
        <taxon>Sar</taxon>
        <taxon>Alveolata</taxon>
        <taxon>Apicomplexa</taxon>
        <taxon>Aconoidasida</taxon>
        <taxon>Nephromycida</taxon>
        <taxon>Cardiosporidium</taxon>
    </lineage>
</organism>
<dbReference type="SMART" id="SM00165">
    <property type="entry name" value="UBA"/>
    <property type="match status" value="2"/>
</dbReference>
<dbReference type="PROSITE" id="PS00973">
    <property type="entry name" value="USP_2"/>
    <property type="match status" value="1"/>
</dbReference>
<dbReference type="Pfam" id="PF00627">
    <property type="entry name" value="UBA"/>
    <property type="match status" value="1"/>
</dbReference>
<evidence type="ECO:0000313" key="5">
    <source>
        <dbReference type="Proteomes" id="UP000823046"/>
    </source>
</evidence>
<feature type="non-terminal residue" evidence="4">
    <location>
        <position position="1"/>
    </location>
</feature>
<dbReference type="InterPro" id="IPR018200">
    <property type="entry name" value="USP_CS"/>
</dbReference>
<dbReference type="InterPro" id="IPR050164">
    <property type="entry name" value="Peptidase_C19"/>
</dbReference>
<evidence type="ECO:0000313" key="4">
    <source>
        <dbReference type="EMBL" id="KAF8820117.1"/>
    </source>
</evidence>
<dbReference type="InterPro" id="IPR001394">
    <property type="entry name" value="Peptidase_C19_UCH"/>
</dbReference>
<gene>
    <name evidence="4" type="ORF">IE077_003550</name>
</gene>
<dbReference type="InterPro" id="IPR015940">
    <property type="entry name" value="UBA"/>
</dbReference>
<dbReference type="Gene3D" id="1.10.8.10">
    <property type="entry name" value="DNA helicase RuvA subunit, C-terminal domain"/>
    <property type="match status" value="2"/>
</dbReference>
<name>A0ABQ7J7Z1_9APIC</name>
<evidence type="ECO:0000256" key="1">
    <source>
        <dbReference type="SAM" id="MobiDB-lite"/>
    </source>
</evidence>
<dbReference type="PROSITE" id="PS50030">
    <property type="entry name" value="UBA"/>
    <property type="match status" value="1"/>
</dbReference>
<dbReference type="InterPro" id="IPR009060">
    <property type="entry name" value="UBA-like_sf"/>
</dbReference>
<evidence type="ECO:0000259" key="3">
    <source>
        <dbReference type="PROSITE" id="PS50235"/>
    </source>
</evidence>
<sequence>CLDAWATEDIREGYKSPISKQLGKLSTRNRFLTFPEYLVLHLKRFYAAEDWTARKLDCLVEVPEELDLEFLRGTGLKEGEILLPEDEETSPAVSTRDQAADVQADPQRVAEIVAMGFSRGVAEYVEAGNMKACKATTNASAEICIDWIFSHPEAQAYSFSPADSPPLKKSKLDDPDAIATLSELGFTKQQAELALNTSEGNIEVATEWLLNNADSLGLYTETLQAEEEVDTIQETIHDGKGKYSLLAMVSHIGKSANSGHYVAHIKKDN</sequence>
<accession>A0ABQ7J7Z1</accession>
<protein>
    <recommendedName>
        <fullName evidence="6">Ubiquitinyl hydrolase 1</fullName>
    </recommendedName>
</protein>
<feature type="domain" description="UBA" evidence="2">
    <location>
        <begin position="171"/>
        <end position="212"/>
    </location>
</feature>
<dbReference type="SUPFAM" id="SSF46934">
    <property type="entry name" value="UBA-like"/>
    <property type="match status" value="1"/>
</dbReference>
<dbReference type="EMBL" id="JADAQX010000474">
    <property type="protein sequence ID" value="KAF8820117.1"/>
    <property type="molecule type" value="Genomic_DNA"/>
</dbReference>
<dbReference type="PANTHER" id="PTHR24006">
    <property type="entry name" value="UBIQUITIN CARBOXYL-TERMINAL HYDROLASE"/>
    <property type="match status" value="1"/>
</dbReference>
<proteinExistence type="predicted"/>
<dbReference type="Proteomes" id="UP000823046">
    <property type="component" value="Unassembled WGS sequence"/>
</dbReference>
<dbReference type="SUPFAM" id="SSF54001">
    <property type="entry name" value="Cysteine proteinases"/>
    <property type="match status" value="1"/>
</dbReference>
<dbReference type="InterPro" id="IPR028889">
    <property type="entry name" value="USP"/>
</dbReference>
<dbReference type="Gene3D" id="3.90.70.10">
    <property type="entry name" value="Cysteine proteinases"/>
    <property type="match status" value="1"/>
</dbReference>